<dbReference type="Pfam" id="PF13635">
    <property type="entry name" value="DUF4143"/>
    <property type="match status" value="1"/>
</dbReference>
<dbReference type="InterPro" id="IPR025420">
    <property type="entry name" value="DUF4143"/>
</dbReference>
<organism evidence="2 3">
    <name type="scientific">Candidatus Scalindua rubra</name>
    <dbReference type="NCBI Taxonomy" id="1872076"/>
    <lineage>
        <taxon>Bacteria</taxon>
        <taxon>Pseudomonadati</taxon>
        <taxon>Planctomycetota</taxon>
        <taxon>Candidatus Brocadiia</taxon>
        <taxon>Candidatus Brocadiales</taxon>
        <taxon>Candidatus Scalinduaceae</taxon>
        <taxon>Candidatus Scalindua</taxon>
    </lineage>
</organism>
<feature type="domain" description="DUF4143" evidence="1">
    <location>
        <begin position="29"/>
        <end position="187"/>
    </location>
</feature>
<dbReference type="PATRIC" id="fig|1872076.5.peg.1491"/>
<proteinExistence type="predicted"/>
<evidence type="ECO:0000259" key="1">
    <source>
        <dbReference type="Pfam" id="PF13635"/>
    </source>
</evidence>
<protein>
    <recommendedName>
        <fullName evidence="1">DUF4143 domain-containing protein</fullName>
    </recommendedName>
</protein>
<name>A0A1E3XD46_9BACT</name>
<dbReference type="PANTHER" id="PTHR43566">
    <property type="entry name" value="CONSERVED PROTEIN"/>
    <property type="match status" value="1"/>
</dbReference>
<gene>
    <name evidence="2" type="ORF">SCARUB_01295</name>
</gene>
<dbReference type="Proteomes" id="UP000094056">
    <property type="component" value="Unassembled WGS sequence"/>
</dbReference>
<dbReference type="EMBL" id="MAYW01000025">
    <property type="protein sequence ID" value="ODS33561.1"/>
    <property type="molecule type" value="Genomic_DNA"/>
</dbReference>
<reference evidence="2 3" key="1">
    <citation type="submission" date="2016-07" db="EMBL/GenBank/DDBJ databases">
        <title>Draft genome of Scalindua rubra, obtained from a brine-seawater interface in the Red Sea, sheds light on salt adaptation in anammox bacteria.</title>
        <authorList>
            <person name="Speth D.R."/>
            <person name="Lagkouvardos I."/>
            <person name="Wang Y."/>
            <person name="Qian P.-Y."/>
            <person name="Dutilh B.E."/>
            <person name="Jetten M.S."/>
        </authorList>
    </citation>
    <scope>NUCLEOTIDE SEQUENCE [LARGE SCALE GENOMIC DNA]</scope>
    <source>
        <strain evidence="2">BSI-1</strain>
    </source>
</reference>
<sequence>MRGAYPEIRTNSMVDKKLWCSGYIQTYLERDVRQIINIGDLNDFSRFLKLCAARTAQMLNLSELAKDTGISVTTAKRWISALESSGQIYLLQPYFKNFGKRVIKTPKLYFLDTALITFLLGLYTDESIINSIFIGPLMETIIVSEWLKAYYHRGEAPLIYYWRSRSGLEVDLILERNGKIFPIEIKATSTLKTAHASNIVKWRKLSGISTPGIIFANIKRIMPITKDVKAVPWFVI</sequence>
<comment type="caution">
    <text evidence="2">The sequence shown here is derived from an EMBL/GenBank/DDBJ whole genome shotgun (WGS) entry which is preliminary data.</text>
</comment>
<evidence type="ECO:0000313" key="2">
    <source>
        <dbReference type="EMBL" id="ODS33561.1"/>
    </source>
</evidence>
<dbReference type="PANTHER" id="PTHR43566:SF2">
    <property type="entry name" value="DUF4143 DOMAIN-CONTAINING PROTEIN"/>
    <property type="match status" value="1"/>
</dbReference>
<dbReference type="AlphaFoldDB" id="A0A1E3XD46"/>
<accession>A0A1E3XD46</accession>
<evidence type="ECO:0000313" key="3">
    <source>
        <dbReference type="Proteomes" id="UP000094056"/>
    </source>
</evidence>